<evidence type="ECO:0000313" key="2">
    <source>
        <dbReference type="EMBL" id="ADV42764.1"/>
    </source>
</evidence>
<reference evidence="2 3" key="2">
    <citation type="journal article" date="2011" name="Stand. Genomic Sci.">
        <title>Complete genome sequence of Bacteroides helcogenes type strain (P 36-108).</title>
        <authorList>
            <person name="Pati A."/>
            <person name="Gronow S."/>
            <person name="Zeytun A."/>
            <person name="Lapidus A."/>
            <person name="Nolan M."/>
            <person name="Hammon N."/>
            <person name="Deshpande S."/>
            <person name="Cheng J.F."/>
            <person name="Tapia R."/>
            <person name="Han C."/>
            <person name="Goodwin L."/>
            <person name="Pitluck S."/>
            <person name="Liolios K."/>
            <person name="Pagani I."/>
            <person name="Ivanova N."/>
            <person name="Mavromatis K."/>
            <person name="Chen A."/>
            <person name="Palaniappan K."/>
            <person name="Land M."/>
            <person name="Hauser L."/>
            <person name="Chang Y.J."/>
            <person name="Jeffries C.D."/>
            <person name="Detter J.C."/>
            <person name="Brambilla E."/>
            <person name="Rohde M."/>
            <person name="Goker M."/>
            <person name="Woyke T."/>
            <person name="Bristow J."/>
            <person name="Eisen J.A."/>
            <person name="Markowitz V."/>
            <person name="Hugenholtz P."/>
            <person name="Kyrpides N.C."/>
            <person name="Klenk H.P."/>
            <person name="Lucas S."/>
        </authorList>
    </citation>
    <scope>NUCLEOTIDE SEQUENCE [LARGE SCALE GENOMIC DNA]</scope>
    <source>
        <strain evidence="3">ATCC 35417 / DSM 20613 / JCM 6297 / CCUG 15421 / P 36-108</strain>
    </source>
</reference>
<dbReference type="OrthoDB" id="1050409at2"/>
<feature type="region of interest" description="Disordered" evidence="1">
    <location>
        <begin position="33"/>
        <end position="119"/>
    </location>
</feature>
<accession>E6SNH1</accession>
<proteinExistence type="predicted"/>
<dbReference type="HOGENOM" id="CLU_139599_0_0_10"/>
<evidence type="ECO:0000313" key="3">
    <source>
        <dbReference type="Proteomes" id="UP000008630"/>
    </source>
</evidence>
<dbReference type="RefSeq" id="WP_013546379.1">
    <property type="nucleotide sequence ID" value="NC_014933.1"/>
</dbReference>
<dbReference type="eggNOG" id="ENOG50315FK">
    <property type="taxonomic scope" value="Bacteria"/>
</dbReference>
<organism evidence="2 3">
    <name type="scientific">Bacteroides helcogenes (strain ATCC 35417 / DSM 20613 / JCM 6297 / CCUG 15421 / P 36-108)</name>
    <dbReference type="NCBI Taxonomy" id="693979"/>
    <lineage>
        <taxon>Bacteria</taxon>
        <taxon>Pseudomonadati</taxon>
        <taxon>Bacteroidota</taxon>
        <taxon>Bacteroidia</taxon>
        <taxon>Bacteroidales</taxon>
        <taxon>Bacteroidaceae</taxon>
        <taxon>Bacteroides</taxon>
    </lineage>
</organism>
<dbReference type="KEGG" id="bhl:Bache_0742"/>
<reference key="1">
    <citation type="submission" date="2010-11" db="EMBL/GenBank/DDBJ databases">
        <title>The complete genome of Bacteroides helcogenes P 36-108.</title>
        <authorList>
            <consortium name="US DOE Joint Genome Institute (JGI-PGF)"/>
            <person name="Lucas S."/>
            <person name="Copeland A."/>
            <person name="Lapidus A."/>
            <person name="Bruce D."/>
            <person name="Goodwin L."/>
            <person name="Pitluck S."/>
            <person name="Kyrpides N."/>
            <person name="Mavromatis K."/>
            <person name="Ivanova N."/>
            <person name="Zeytun A."/>
            <person name="Brettin T."/>
            <person name="Detter J.C."/>
            <person name="Tapia R."/>
            <person name="Han C."/>
            <person name="Land M."/>
            <person name="Hauser L."/>
            <person name="Markowitz V."/>
            <person name="Cheng J.-F."/>
            <person name="Hugenholtz P."/>
            <person name="Woyke T."/>
            <person name="Wu D."/>
            <person name="Gronow S."/>
            <person name="Wellnitz S."/>
            <person name="Brambilla E."/>
            <person name="Klenk H.-P."/>
            <person name="Eisen J.A."/>
        </authorList>
    </citation>
    <scope>NUCLEOTIDE SEQUENCE</scope>
    <source>
        <strain>P 36-108</strain>
    </source>
</reference>
<keyword evidence="3" id="KW-1185">Reference proteome</keyword>
<dbReference type="AlphaFoldDB" id="E6SNH1"/>
<dbReference type="EMBL" id="CP002352">
    <property type="protein sequence ID" value="ADV42764.1"/>
    <property type="molecule type" value="Genomic_DNA"/>
</dbReference>
<sequence length="137" mass="15311">MEDAFKFLLVAAVIVIGLIRQFKKEAKKNAESKPFMLPDTDMEDDVFTPSSEQGSTYGGYIPEGPQMTEQTTEKAFTPSVKSKSRKTSGSSYIPIQEKDCLTASDTPESDETSEYGIHSAEEAKRAIIWSEILQRKY</sequence>
<protein>
    <submittedName>
        <fullName evidence="2">Uncharacterized protein</fullName>
    </submittedName>
</protein>
<gene>
    <name evidence="2" type="ordered locus">Bache_0742</name>
</gene>
<name>E6SNH1_BACT6</name>
<dbReference type="PATRIC" id="fig|693979.3.peg.792"/>
<evidence type="ECO:0000256" key="1">
    <source>
        <dbReference type="SAM" id="MobiDB-lite"/>
    </source>
</evidence>
<dbReference type="Proteomes" id="UP000008630">
    <property type="component" value="Chromosome"/>
</dbReference>
<dbReference type="STRING" id="693979.Bache_0742"/>